<sequence>MATAKLSEAAKIFVVQRLACFDTPSELVGAVRKEFGDTITRQTVEAYDPTKKAGRNISTKWKTLFDETRKAFLEDTAAIAISHRTVRLRTLQRMAEKAETQGNIAMVMQLLEQAAKEMGNAFTNRREITGRNGGALETQVTQKLDATLLTDEELEIMIRAAERREGAATQG</sequence>
<proteinExistence type="predicted"/>
<reference evidence="1 2" key="1">
    <citation type="submission" date="2024-06" db="EMBL/GenBank/DDBJ databases">
        <authorList>
            <person name="Kim D.-U."/>
        </authorList>
    </citation>
    <scope>NUCLEOTIDE SEQUENCE [LARGE SCALE GENOMIC DNA]</scope>
    <source>
        <strain evidence="1 2">KACC15460</strain>
    </source>
</reference>
<accession>A0ABV2DFW5</accession>
<name>A0ABV2DFW5_9HYPH</name>
<dbReference type="EMBL" id="JBEWSZ010000001">
    <property type="protein sequence ID" value="MET2828892.1"/>
    <property type="molecule type" value="Genomic_DNA"/>
</dbReference>
<evidence type="ECO:0000313" key="1">
    <source>
        <dbReference type="EMBL" id="MET2828892.1"/>
    </source>
</evidence>
<gene>
    <name evidence="1" type="ORF">ABVQ20_18085</name>
</gene>
<evidence type="ECO:0000313" key="2">
    <source>
        <dbReference type="Proteomes" id="UP001548832"/>
    </source>
</evidence>
<comment type="caution">
    <text evidence="1">The sequence shown here is derived from an EMBL/GenBank/DDBJ whole genome shotgun (WGS) entry which is preliminary data.</text>
</comment>
<organism evidence="1 2">
    <name type="scientific">Mesorhizobium shangrilense</name>
    <dbReference type="NCBI Taxonomy" id="460060"/>
    <lineage>
        <taxon>Bacteria</taxon>
        <taxon>Pseudomonadati</taxon>
        <taxon>Pseudomonadota</taxon>
        <taxon>Alphaproteobacteria</taxon>
        <taxon>Hyphomicrobiales</taxon>
        <taxon>Phyllobacteriaceae</taxon>
        <taxon>Mesorhizobium</taxon>
    </lineage>
</organism>
<dbReference type="Pfam" id="PF10045">
    <property type="entry name" value="DUF2280"/>
    <property type="match status" value="1"/>
</dbReference>
<protein>
    <submittedName>
        <fullName evidence="1">DUF2280 domain-containing protein</fullName>
    </submittedName>
</protein>
<keyword evidence="2" id="KW-1185">Reference proteome</keyword>
<dbReference type="Proteomes" id="UP001548832">
    <property type="component" value="Unassembled WGS sequence"/>
</dbReference>
<dbReference type="RefSeq" id="WP_354460867.1">
    <property type="nucleotide sequence ID" value="NZ_JBEWSZ010000001.1"/>
</dbReference>
<dbReference type="InterPro" id="IPR018738">
    <property type="entry name" value="DUF2280"/>
</dbReference>